<keyword evidence="3" id="KW-1185">Reference proteome</keyword>
<accession>A0A517X062</accession>
<reference evidence="2 3" key="1">
    <citation type="submission" date="2019-03" db="EMBL/GenBank/DDBJ databases">
        <title>Deep-cultivation of Planctomycetes and their phenomic and genomic characterization uncovers novel biology.</title>
        <authorList>
            <person name="Wiegand S."/>
            <person name="Jogler M."/>
            <person name="Boedeker C."/>
            <person name="Pinto D."/>
            <person name="Vollmers J."/>
            <person name="Rivas-Marin E."/>
            <person name="Kohn T."/>
            <person name="Peeters S.H."/>
            <person name="Heuer A."/>
            <person name="Rast P."/>
            <person name="Oberbeckmann S."/>
            <person name="Bunk B."/>
            <person name="Jeske O."/>
            <person name="Meyerdierks A."/>
            <person name="Storesund J.E."/>
            <person name="Kallscheuer N."/>
            <person name="Luecker S."/>
            <person name="Lage O.M."/>
            <person name="Pohl T."/>
            <person name="Merkel B.J."/>
            <person name="Hornburger P."/>
            <person name="Mueller R.-W."/>
            <person name="Bruemmer F."/>
            <person name="Labrenz M."/>
            <person name="Spormann A.M."/>
            <person name="Op den Camp H."/>
            <person name="Overmann J."/>
            <person name="Amann R."/>
            <person name="Jetten M.S.M."/>
            <person name="Mascher T."/>
            <person name="Medema M.H."/>
            <person name="Devos D.P."/>
            <person name="Kaster A.-K."/>
            <person name="Ovreas L."/>
            <person name="Rohde M."/>
            <person name="Galperin M.Y."/>
            <person name="Jogler C."/>
        </authorList>
    </citation>
    <scope>NUCLEOTIDE SEQUENCE [LARGE SCALE GENOMIC DNA]</scope>
    <source>
        <strain evidence="2 3">V202</strain>
    </source>
</reference>
<evidence type="ECO:0000313" key="2">
    <source>
        <dbReference type="EMBL" id="QDU10891.1"/>
    </source>
</evidence>
<dbReference type="EMBL" id="CP037422">
    <property type="protein sequence ID" value="QDU10891.1"/>
    <property type="molecule type" value="Genomic_DNA"/>
</dbReference>
<organism evidence="2 3">
    <name type="scientific">Gimesia aquarii</name>
    <dbReference type="NCBI Taxonomy" id="2527964"/>
    <lineage>
        <taxon>Bacteria</taxon>
        <taxon>Pseudomonadati</taxon>
        <taxon>Planctomycetota</taxon>
        <taxon>Planctomycetia</taxon>
        <taxon>Planctomycetales</taxon>
        <taxon>Planctomycetaceae</taxon>
        <taxon>Gimesia</taxon>
    </lineage>
</organism>
<sequence>MTNGGSKSPEEEKQEKPTSSTANKGDNSSQK</sequence>
<name>A0A517X062_9PLAN</name>
<evidence type="ECO:0000256" key="1">
    <source>
        <dbReference type="SAM" id="MobiDB-lite"/>
    </source>
</evidence>
<dbReference type="AlphaFoldDB" id="A0A517X062"/>
<evidence type="ECO:0000313" key="3">
    <source>
        <dbReference type="Proteomes" id="UP000318384"/>
    </source>
</evidence>
<proteinExistence type="predicted"/>
<dbReference type="Proteomes" id="UP000318384">
    <property type="component" value="Chromosome"/>
</dbReference>
<feature type="region of interest" description="Disordered" evidence="1">
    <location>
        <begin position="1"/>
        <end position="31"/>
    </location>
</feature>
<feature type="compositionally biased region" description="Polar residues" evidence="1">
    <location>
        <begin position="22"/>
        <end position="31"/>
    </location>
</feature>
<gene>
    <name evidence="2" type="ORF">V202x_43040</name>
</gene>
<protein>
    <submittedName>
        <fullName evidence="2">Uncharacterized protein</fullName>
    </submittedName>
</protein>